<dbReference type="Proteomes" id="UP001221898">
    <property type="component" value="Unassembled WGS sequence"/>
</dbReference>
<reference evidence="3" key="1">
    <citation type="journal article" date="2023" name="Science">
        <title>Genome structures resolve the early diversification of teleost fishes.</title>
        <authorList>
            <person name="Parey E."/>
            <person name="Louis A."/>
            <person name="Montfort J."/>
            <person name="Bouchez O."/>
            <person name="Roques C."/>
            <person name="Iampietro C."/>
            <person name="Lluch J."/>
            <person name="Castinel A."/>
            <person name="Donnadieu C."/>
            <person name="Desvignes T."/>
            <person name="Floi Bucao C."/>
            <person name="Jouanno E."/>
            <person name="Wen M."/>
            <person name="Mejri S."/>
            <person name="Dirks R."/>
            <person name="Jansen H."/>
            <person name="Henkel C."/>
            <person name="Chen W.J."/>
            <person name="Zahm M."/>
            <person name="Cabau C."/>
            <person name="Klopp C."/>
            <person name="Thompson A.W."/>
            <person name="Robinson-Rechavi M."/>
            <person name="Braasch I."/>
            <person name="Lecointre G."/>
            <person name="Bobe J."/>
            <person name="Postlethwait J.H."/>
            <person name="Berthelot C."/>
            <person name="Roest Crollius H."/>
            <person name="Guiguen Y."/>
        </authorList>
    </citation>
    <scope>NUCLEOTIDE SEQUENCE</scope>
    <source>
        <strain evidence="3">NC1722</strain>
    </source>
</reference>
<evidence type="ECO:0000259" key="2">
    <source>
        <dbReference type="Pfam" id="PF25372"/>
    </source>
</evidence>
<organism evidence="3 4">
    <name type="scientific">Aldrovandia affinis</name>
    <dbReference type="NCBI Taxonomy" id="143900"/>
    <lineage>
        <taxon>Eukaryota</taxon>
        <taxon>Metazoa</taxon>
        <taxon>Chordata</taxon>
        <taxon>Craniata</taxon>
        <taxon>Vertebrata</taxon>
        <taxon>Euteleostomi</taxon>
        <taxon>Actinopterygii</taxon>
        <taxon>Neopterygii</taxon>
        <taxon>Teleostei</taxon>
        <taxon>Notacanthiformes</taxon>
        <taxon>Halosauridae</taxon>
        <taxon>Aldrovandia</taxon>
    </lineage>
</organism>
<dbReference type="Pfam" id="PF25372">
    <property type="entry name" value="DUF7885"/>
    <property type="match status" value="1"/>
</dbReference>
<name>A0AAD7W2T0_9TELE</name>
<protein>
    <recommendedName>
        <fullName evidence="2">F-box/LRR-repeat protein 15-like leucin rich repeat domain-containing protein</fullName>
    </recommendedName>
</protein>
<dbReference type="GO" id="GO:0005737">
    <property type="term" value="C:cytoplasm"/>
    <property type="evidence" value="ECO:0007669"/>
    <property type="project" value="TreeGrafter"/>
</dbReference>
<dbReference type="Gene3D" id="3.80.10.10">
    <property type="entry name" value="Ribonuclease Inhibitor"/>
    <property type="match status" value="1"/>
</dbReference>
<dbReference type="InterPro" id="IPR057207">
    <property type="entry name" value="FBXL15_LRR"/>
</dbReference>
<dbReference type="PANTHER" id="PTHR13382">
    <property type="entry name" value="MITOCHONDRIAL ATP SYNTHASE COUPLING FACTOR B"/>
    <property type="match status" value="1"/>
</dbReference>
<dbReference type="InterPro" id="IPR032675">
    <property type="entry name" value="LRR_dom_sf"/>
</dbReference>
<evidence type="ECO:0000256" key="1">
    <source>
        <dbReference type="ARBA" id="ARBA00022786"/>
    </source>
</evidence>
<proteinExistence type="predicted"/>
<sequence length="249" mass="27066">MALYSLLDLSLNCLAKYVDHYHRDIKALPLGIKDKLVQIMTSRGTVTDFNIGQLLHAGIRVLVLQNCVVSDSALLQIRCPQLRTIIMMGCQAITSEGVRALADSCPSLQTVDLGRCVALTDDGVLALAHSGSQLEVISLRGCSALSDTALLALGQNCRLLHSAYFSETHVTDEGVVGLATGVCSNSLKEIEMAHCQFLTDKAVTAVVTHCPNIRIFNFHGCPLMTDRSRRVLQNSIGPDKIQQVSWTVY</sequence>
<dbReference type="PANTHER" id="PTHR13382:SF70">
    <property type="entry name" value="ANTAGONIST OF MITOTIC EXIT NETWORK 1 HOMOLOG"/>
    <property type="match status" value="1"/>
</dbReference>
<keyword evidence="4" id="KW-1185">Reference proteome</keyword>
<dbReference type="EMBL" id="JAINUG010000359">
    <property type="protein sequence ID" value="KAJ8377273.1"/>
    <property type="molecule type" value="Genomic_DNA"/>
</dbReference>
<feature type="domain" description="F-box/LRR-repeat protein 15-like leucin rich repeat" evidence="2">
    <location>
        <begin position="62"/>
        <end position="232"/>
    </location>
</feature>
<gene>
    <name evidence="3" type="ORF">AAFF_G00261820</name>
</gene>
<dbReference type="InterPro" id="IPR006553">
    <property type="entry name" value="Leu-rich_rpt_Cys-con_subtyp"/>
</dbReference>
<keyword evidence="1" id="KW-0833">Ubl conjugation pathway</keyword>
<dbReference type="SMART" id="SM00367">
    <property type="entry name" value="LRR_CC"/>
    <property type="match status" value="5"/>
</dbReference>
<comment type="caution">
    <text evidence="3">The sequence shown here is derived from an EMBL/GenBank/DDBJ whole genome shotgun (WGS) entry which is preliminary data.</text>
</comment>
<dbReference type="SUPFAM" id="SSF52047">
    <property type="entry name" value="RNI-like"/>
    <property type="match status" value="1"/>
</dbReference>
<evidence type="ECO:0000313" key="3">
    <source>
        <dbReference type="EMBL" id="KAJ8377273.1"/>
    </source>
</evidence>
<dbReference type="AlphaFoldDB" id="A0AAD7W2T0"/>
<accession>A0AAD7W2T0</accession>
<evidence type="ECO:0000313" key="4">
    <source>
        <dbReference type="Proteomes" id="UP001221898"/>
    </source>
</evidence>
<dbReference type="InterPro" id="IPR050648">
    <property type="entry name" value="F-box_LRR-repeat"/>
</dbReference>